<organism evidence="1 3">
    <name type="scientific">Rotaria magnacalcarata</name>
    <dbReference type="NCBI Taxonomy" id="392030"/>
    <lineage>
        <taxon>Eukaryota</taxon>
        <taxon>Metazoa</taxon>
        <taxon>Spiralia</taxon>
        <taxon>Gnathifera</taxon>
        <taxon>Rotifera</taxon>
        <taxon>Eurotatoria</taxon>
        <taxon>Bdelloidea</taxon>
        <taxon>Philodinida</taxon>
        <taxon>Philodinidae</taxon>
        <taxon>Rotaria</taxon>
    </lineage>
</organism>
<comment type="caution">
    <text evidence="1">The sequence shown here is derived from an EMBL/GenBank/DDBJ whole genome shotgun (WGS) entry which is preliminary data.</text>
</comment>
<protein>
    <submittedName>
        <fullName evidence="1">Uncharacterized protein</fullName>
    </submittedName>
</protein>
<dbReference type="Proteomes" id="UP000676336">
    <property type="component" value="Unassembled WGS sequence"/>
</dbReference>
<dbReference type="AlphaFoldDB" id="A0A816S238"/>
<name>A0A816S238_9BILA</name>
<evidence type="ECO:0000313" key="1">
    <source>
        <dbReference type="EMBL" id="CAF2082716.1"/>
    </source>
</evidence>
<dbReference type="EMBL" id="CAJOBI010004411">
    <property type="protein sequence ID" value="CAF4000914.1"/>
    <property type="molecule type" value="Genomic_DNA"/>
</dbReference>
<dbReference type="Proteomes" id="UP000663856">
    <property type="component" value="Unassembled WGS sequence"/>
</dbReference>
<sequence>MLRYIVIWLDANSSDTISCFRVKLGNATTFTGKNAYIQYVQSHPNEPIYLIVSGSLSKEIIPEIYESSNLIQIFLFCGSVAAYSEWGMDYRNKMMIFDHGQRCRIYPCARTAVWGKFCKPKQQGKFLKKYFLF</sequence>
<accession>A0A816S238</accession>
<evidence type="ECO:0000313" key="3">
    <source>
        <dbReference type="Proteomes" id="UP000663856"/>
    </source>
</evidence>
<dbReference type="EMBL" id="CAJNRF010006593">
    <property type="protein sequence ID" value="CAF2082716.1"/>
    <property type="molecule type" value="Genomic_DNA"/>
</dbReference>
<proteinExistence type="predicted"/>
<gene>
    <name evidence="2" type="ORF">SMN809_LOCUS11927</name>
    <name evidence="1" type="ORF">WKI299_LOCUS16504</name>
</gene>
<reference evidence="1" key="1">
    <citation type="submission" date="2021-02" db="EMBL/GenBank/DDBJ databases">
        <authorList>
            <person name="Nowell W R."/>
        </authorList>
    </citation>
    <scope>NUCLEOTIDE SEQUENCE</scope>
</reference>
<evidence type="ECO:0000313" key="2">
    <source>
        <dbReference type="EMBL" id="CAF4000914.1"/>
    </source>
</evidence>